<keyword evidence="2" id="KW-1003">Cell membrane</keyword>
<dbReference type="RefSeq" id="WP_211862412.1">
    <property type="nucleotide sequence ID" value="NZ_JAAEDM010000031.1"/>
</dbReference>
<sequence>MAEAARAAPLSWIRDGHWLTGTRAALYGAVLALVPGFYLAVALQRMAGEAGRTPGTIDFSAFYAASSLALSGTPAVAWDRALHAAAHGTSVAGGYFPFLYPPTFLLLCLPLALLPFALSFFAWIGTTWAACVAALSAYRAAPWPAIALICTFAPVAVQNVANGQNGFLTTALFAAAGVTLDRRPALAGAILAVLSFKPQLGLLVLPALLSARRWRVLGLGTVAGALLVIASVAAFGTEPWRAFLAGMPTATHALDTGQVPMWQFQSVFGFLRTLGVDRGLAYVVQGVVTLAAVLLVAAVARRRPGGRAEIAAMAAGAPLATPYIFAYDLTLLLLPVVWLWSEARRAGFLPWEKTGLVFGVATPAASIGLGLAYGVSIGPVAALIVLALVIRRINRLSPR</sequence>
<comment type="caution">
    <text evidence="9">The sequence shown here is derived from an EMBL/GenBank/DDBJ whole genome shotgun (WGS) entry which is preliminary data.</text>
</comment>
<evidence type="ECO:0000256" key="5">
    <source>
        <dbReference type="ARBA" id="ARBA00022989"/>
    </source>
</evidence>
<feature type="transmembrane region" description="Helical" evidence="8">
    <location>
        <begin position="360"/>
        <end position="390"/>
    </location>
</feature>
<proteinExistence type="inferred from homology"/>
<feature type="transmembrane region" description="Helical" evidence="8">
    <location>
        <begin position="98"/>
        <end position="124"/>
    </location>
</feature>
<keyword evidence="5 8" id="KW-1133">Transmembrane helix</keyword>
<evidence type="ECO:0000256" key="1">
    <source>
        <dbReference type="ARBA" id="ARBA00004651"/>
    </source>
</evidence>
<dbReference type="Proteomes" id="UP001138751">
    <property type="component" value="Unassembled WGS sequence"/>
</dbReference>
<dbReference type="InterPro" id="IPR018584">
    <property type="entry name" value="GT87"/>
</dbReference>
<keyword evidence="4 8" id="KW-0812">Transmembrane</keyword>
<feature type="transmembrane region" description="Helical" evidence="8">
    <location>
        <begin position="55"/>
        <end position="78"/>
    </location>
</feature>
<keyword evidence="6 8" id="KW-0472">Membrane</keyword>
<evidence type="ECO:0000313" key="9">
    <source>
        <dbReference type="EMBL" id="MBR0672037.1"/>
    </source>
</evidence>
<evidence type="ECO:0000256" key="2">
    <source>
        <dbReference type="ARBA" id="ARBA00022475"/>
    </source>
</evidence>
<organism evidence="9 10">
    <name type="scientific">Neoroseomonas soli</name>
    <dbReference type="NCBI Taxonomy" id="1081025"/>
    <lineage>
        <taxon>Bacteria</taxon>
        <taxon>Pseudomonadati</taxon>
        <taxon>Pseudomonadota</taxon>
        <taxon>Alphaproteobacteria</taxon>
        <taxon>Acetobacterales</taxon>
        <taxon>Acetobacteraceae</taxon>
        <taxon>Neoroseomonas</taxon>
    </lineage>
</organism>
<keyword evidence="3" id="KW-0808">Transferase</keyword>
<evidence type="ECO:0000256" key="3">
    <source>
        <dbReference type="ARBA" id="ARBA00022679"/>
    </source>
</evidence>
<protein>
    <submittedName>
        <fullName evidence="9">DUF2029 domain-containing protein</fullName>
    </submittedName>
</protein>
<feature type="transmembrane region" description="Helical" evidence="8">
    <location>
        <begin position="312"/>
        <end position="340"/>
    </location>
</feature>
<feature type="transmembrane region" description="Helical" evidence="8">
    <location>
        <begin position="216"/>
        <end position="237"/>
    </location>
</feature>
<dbReference type="Pfam" id="PF09594">
    <property type="entry name" value="GT87"/>
    <property type="match status" value="1"/>
</dbReference>
<feature type="transmembrane region" description="Helical" evidence="8">
    <location>
        <begin position="24"/>
        <end position="43"/>
    </location>
</feature>
<comment type="subcellular location">
    <subcellularLocation>
        <location evidence="1">Cell membrane</location>
        <topology evidence="1">Multi-pass membrane protein</topology>
    </subcellularLocation>
</comment>
<dbReference type="EMBL" id="JAAEDM010000031">
    <property type="protein sequence ID" value="MBR0672037.1"/>
    <property type="molecule type" value="Genomic_DNA"/>
</dbReference>
<accession>A0A9X9WY08</accession>
<reference evidence="9" key="1">
    <citation type="submission" date="2020-01" db="EMBL/GenBank/DDBJ databases">
        <authorList>
            <person name="Rat A."/>
        </authorList>
    </citation>
    <scope>NUCLEOTIDE SEQUENCE</scope>
    <source>
        <strain evidence="9">LMG 31231</strain>
    </source>
</reference>
<dbReference type="GO" id="GO:0016758">
    <property type="term" value="F:hexosyltransferase activity"/>
    <property type="evidence" value="ECO:0007669"/>
    <property type="project" value="InterPro"/>
</dbReference>
<evidence type="ECO:0000313" key="10">
    <source>
        <dbReference type="Proteomes" id="UP001138751"/>
    </source>
</evidence>
<dbReference type="GO" id="GO:0005886">
    <property type="term" value="C:plasma membrane"/>
    <property type="evidence" value="ECO:0007669"/>
    <property type="project" value="UniProtKB-SubCell"/>
</dbReference>
<feature type="transmembrane region" description="Helical" evidence="8">
    <location>
        <begin position="136"/>
        <end position="157"/>
    </location>
</feature>
<evidence type="ECO:0000256" key="6">
    <source>
        <dbReference type="ARBA" id="ARBA00023136"/>
    </source>
</evidence>
<feature type="transmembrane region" description="Helical" evidence="8">
    <location>
        <begin position="185"/>
        <end position="209"/>
    </location>
</feature>
<keyword evidence="10" id="KW-1185">Reference proteome</keyword>
<gene>
    <name evidence="9" type="ORF">GXW76_12725</name>
</gene>
<evidence type="ECO:0000256" key="4">
    <source>
        <dbReference type="ARBA" id="ARBA00022692"/>
    </source>
</evidence>
<evidence type="ECO:0000256" key="8">
    <source>
        <dbReference type="SAM" id="Phobius"/>
    </source>
</evidence>
<evidence type="ECO:0000256" key="7">
    <source>
        <dbReference type="ARBA" id="ARBA00024033"/>
    </source>
</evidence>
<name>A0A9X9WY08_9PROT</name>
<reference evidence="9" key="2">
    <citation type="journal article" date="2021" name="Syst. Appl. Microbiol.">
        <title>Roseomonas hellenica sp. nov., isolated from roots of wild-growing Alkanna tinctoria.</title>
        <authorList>
            <person name="Rat A."/>
            <person name="Naranjo H.D."/>
            <person name="Lebbe L."/>
            <person name="Cnockaert M."/>
            <person name="Krigas N."/>
            <person name="Grigoriadou K."/>
            <person name="Maloupa E."/>
            <person name="Willems A."/>
        </authorList>
    </citation>
    <scope>NUCLEOTIDE SEQUENCE</scope>
    <source>
        <strain evidence="9">LMG 31231</strain>
    </source>
</reference>
<feature type="transmembrane region" description="Helical" evidence="8">
    <location>
        <begin position="280"/>
        <end position="300"/>
    </location>
</feature>
<dbReference type="AlphaFoldDB" id="A0A9X9WY08"/>
<comment type="similarity">
    <text evidence="7">Belongs to the glycosyltransferase 87 family.</text>
</comment>